<evidence type="ECO:0000256" key="2">
    <source>
        <dbReference type="ARBA" id="ARBA00022884"/>
    </source>
</evidence>
<dbReference type="HAMAP" id="MF_00088">
    <property type="entry name" value="KhpA"/>
    <property type="match status" value="1"/>
</dbReference>
<keyword evidence="1 3" id="KW-0963">Cytoplasm</keyword>
<dbReference type="PANTHER" id="PTHR34654:SF1">
    <property type="entry name" value="RNA-BINDING PROTEIN KHPA"/>
    <property type="match status" value="1"/>
</dbReference>
<dbReference type="GO" id="GO:0071555">
    <property type="term" value="P:cell wall organization"/>
    <property type="evidence" value="ECO:0007669"/>
    <property type="project" value="UniProtKB-KW"/>
</dbReference>
<sequence length="88" mass="10031">MKEFIEYLIKQIVTRPEEVQVTDTFNEVDNTYNYRVTVSQDDMGLVIGKEGRTIKSIRALTRAKAIKDGVRINLELAEPEGKTEDADL</sequence>
<comment type="subunit">
    <text evidence="3">Forms a complex with KhpB.</text>
</comment>
<dbReference type="SUPFAM" id="SSF54814">
    <property type="entry name" value="Prokaryotic type KH domain (KH-domain type II)"/>
    <property type="match status" value="1"/>
</dbReference>
<comment type="caution">
    <text evidence="4">The sequence shown here is derived from an EMBL/GenBank/DDBJ whole genome shotgun (WGS) entry which is preliminary data.</text>
</comment>
<protein>
    <recommendedName>
        <fullName evidence="3">RNA-binding protein KhpA</fullName>
    </recommendedName>
    <alternativeName>
        <fullName evidence="3">KH-domain protein A</fullName>
    </alternativeName>
</protein>
<evidence type="ECO:0000313" key="4">
    <source>
        <dbReference type="EMBL" id="KKS16925.1"/>
    </source>
</evidence>
<comment type="function">
    <text evidence="3">A probable RNA chaperone. Forms a complex with KhpB which binds to cellular RNA and controls its expression. Plays a role in peptidoglycan (PG) homeostasis and cell length regulation.</text>
</comment>
<evidence type="ECO:0000256" key="1">
    <source>
        <dbReference type="ARBA" id="ARBA00022490"/>
    </source>
</evidence>
<dbReference type="AlphaFoldDB" id="A0A0G0WW02"/>
<keyword evidence="2 3" id="KW-0694">RNA-binding</keyword>
<dbReference type="Proteomes" id="UP000034163">
    <property type="component" value="Unassembled WGS sequence"/>
</dbReference>
<evidence type="ECO:0000256" key="3">
    <source>
        <dbReference type="HAMAP-Rule" id="MF_00088"/>
    </source>
</evidence>
<proteinExistence type="inferred from homology"/>
<dbReference type="InterPro" id="IPR020627">
    <property type="entry name" value="KhpA"/>
</dbReference>
<comment type="similarity">
    <text evidence="3">Belongs to the KhpA RNA-binding protein family.</text>
</comment>
<keyword evidence="3" id="KW-0133">Cell shape</keyword>
<keyword evidence="3" id="KW-0961">Cell wall biogenesis/degradation</keyword>
<keyword evidence="3" id="KW-0143">Chaperone</keyword>
<organism evidence="4 5">
    <name type="scientific">candidate division WWE3 bacterium GW2011_GWB1_41_6</name>
    <dbReference type="NCBI Taxonomy" id="1619112"/>
    <lineage>
        <taxon>Bacteria</taxon>
        <taxon>Katanobacteria</taxon>
    </lineage>
</organism>
<dbReference type="InterPro" id="IPR015946">
    <property type="entry name" value="KH_dom-like_a/b"/>
</dbReference>
<comment type="subcellular location">
    <subcellularLocation>
        <location evidence="3">Cytoplasm</location>
    </subcellularLocation>
</comment>
<dbReference type="Pfam" id="PF13083">
    <property type="entry name" value="KH_KhpA-B"/>
    <property type="match status" value="1"/>
</dbReference>
<accession>A0A0G0WW02</accession>
<dbReference type="PROSITE" id="PS50084">
    <property type="entry name" value="KH_TYPE_1"/>
    <property type="match status" value="1"/>
</dbReference>
<dbReference type="CDD" id="cd22533">
    <property type="entry name" value="KH-II_YlqC-like"/>
    <property type="match status" value="1"/>
</dbReference>
<dbReference type="GO" id="GO:0005737">
    <property type="term" value="C:cytoplasm"/>
    <property type="evidence" value="ECO:0007669"/>
    <property type="project" value="UniProtKB-SubCell"/>
</dbReference>
<reference evidence="4 5" key="1">
    <citation type="journal article" date="2015" name="Nature">
        <title>rRNA introns, odd ribosomes, and small enigmatic genomes across a large radiation of phyla.</title>
        <authorList>
            <person name="Brown C.T."/>
            <person name="Hug L.A."/>
            <person name="Thomas B.C."/>
            <person name="Sharon I."/>
            <person name="Castelle C.J."/>
            <person name="Singh A."/>
            <person name="Wilkins M.J."/>
            <person name="Williams K.H."/>
            <person name="Banfield J.F."/>
        </authorList>
    </citation>
    <scope>NUCLEOTIDE SEQUENCE [LARGE SCALE GENOMIC DNA]</scope>
</reference>
<dbReference type="GO" id="GO:0008360">
    <property type="term" value="P:regulation of cell shape"/>
    <property type="evidence" value="ECO:0007669"/>
    <property type="project" value="UniProtKB-KW"/>
</dbReference>
<dbReference type="GO" id="GO:0003723">
    <property type="term" value="F:RNA binding"/>
    <property type="evidence" value="ECO:0007669"/>
    <property type="project" value="UniProtKB-UniRule"/>
</dbReference>
<evidence type="ECO:0000313" key="5">
    <source>
        <dbReference type="Proteomes" id="UP000034163"/>
    </source>
</evidence>
<dbReference type="Gene3D" id="3.30.300.20">
    <property type="match status" value="1"/>
</dbReference>
<dbReference type="EMBL" id="LCBS01000010">
    <property type="protein sequence ID" value="KKS16925.1"/>
    <property type="molecule type" value="Genomic_DNA"/>
</dbReference>
<gene>
    <name evidence="3" type="primary">khpA</name>
    <name evidence="4" type="ORF">UU72_C0010G0037</name>
</gene>
<dbReference type="GO" id="GO:0009252">
    <property type="term" value="P:peptidoglycan biosynthetic process"/>
    <property type="evidence" value="ECO:0007669"/>
    <property type="project" value="UniProtKB-UniRule"/>
</dbReference>
<dbReference type="PANTHER" id="PTHR34654">
    <property type="entry name" value="UPF0109 PROTEIN SCO5592"/>
    <property type="match status" value="1"/>
</dbReference>
<dbReference type="InterPro" id="IPR009019">
    <property type="entry name" value="KH_sf_prok-type"/>
</dbReference>
<name>A0A0G0WW02_UNCKA</name>